<dbReference type="RefSeq" id="WP_161082593.1">
    <property type="nucleotide sequence ID" value="NZ_WWCX01000004.1"/>
</dbReference>
<dbReference type="SUPFAM" id="SSF52467">
    <property type="entry name" value="DHS-like NAD/FAD-binding domain"/>
    <property type="match status" value="1"/>
</dbReference>
<dbReference type="InterPro" id="IPR029035">
    <property type="entry name" value="DHS-like_NAD/FAD-binding_dom"/>
</dbReference>
<evidence type="ECO:0000256" key="3">
    <source>
        <dbReference type="RuleBase" id="RU362132"/>
    </source>
</evidence>
<dbReference type="CDD" id="cd07035">
    <property type="entry name" value="TPP_PYR_POX_like"/>
    <property type="match status" value="1"/>
</dbReference>
<dbReference type="Pfam" id="PF02776">
    <property type="entry name" value="TPP_enzyme_N"/>
    <property type="match status" value="1"/>
</dbReference>
<evidence type="ECO:0000256" key="1">
    <source>
        <dbReference type="ARBA" id="ARBA00007812"/>
    </source>
</evidence>
<dbReference type="GO" id="GO:0009097">
    <property type="term" value="P:isoleucine biosynthetic process"/>
    <property type="evidence" value="ECO:0007669"/>
    <property type="project" value="TreeGrafter"/>
</dbReference>
<reference evidence="7" key="1">
    <citation type="submission" date="2019-12" db="EMBL/GenBank/DDBJ databases">
        <title>Novel species isolated from a subtropical stream in China.</title>
        <authorList>
            <person name="Lu H."/>
        </authorList>
    </citation>
    <scope>NUCLEOTIDE SEQUENCE [LARGE SCALE GENOMIC DNA]</scope>
    <source>
        <strain evidence="7">FT81W</strain>
    </source>
</reference>
<dbReference type="GO" id="GO:0030976">
    <property type="term" value="F:thiamine pyrophosphate binding"/>
    <property type="evidence" value="ECO:0007669"/>
    <property type="project" value="InterPro"/>
</dbReference>
<gene>
    <name evidence="7" type="ORF">GTP90_05725</name>
</gene>
<dbReference type="InterPro" id="IPR011766">
    <property type="entry name" value="TPP_enzyme_TPP-bd"/>
</dbReference>
<dbReference type="GO" id="GO:0000287">
    <property type="term" value="F:magnesium ion binding"/>
    <property type="evidence" value="ECO:0007669"/>
    <property type="project" value="InterPro"/>
</dbReference>
<feature type="domain" description="Thiamine pyrophosphate enzyme N-terminal TPP-binding" evidence="6">
    <location>
        <begin position="6"/>
        <end position="119"/>
    </location>
</feature>
<evidence type="ECO:0000259" key="6">
    <source>
        <dbReference type="Pfam" id="PF02776"/>
    </source>
</evidence>
<keyword evidence="2 3" id="KW-0786">Thiamine pyrophosphate</keyword>
<protein>
    <submittedName>
        <fullName evidence="7">Thiamine pyrophosphate-binding protein</fullName>
    </submittedName>
</protein>
<proteinExistence type="inferred from homology"/>
<dbReference type="AlphaFoldDB" id="A0A845GIY1"/>
<dbReference type="Gene3D" id="3.40.50.970">
    <property type="match status" value="2"/>
</dbReference>
<evidence type="ECO:0000259" key="5">
    <source>
        <dbReference type="Pfam" id="PF02775"/>
    </source>
</evidence>
<feature type="domain" description="Thiamine pyrophosphate enzyme central" evidence="4">
    <location>
        <begin position="191"/>
        <end position="320"/>
    </location>
</feature>
<evidence type="ECO:0000313" key="7">
    <source>
        <dbReference type="EMBL" id="MYM93355.1"/>
    </source>
</evidence>
<feature type="domain" description="Thiamine pyrophosphate enzyme TPP-binding" evidence="5">
    <location>
        <begin position="390"/>
        <end position="539"/>
    </location>
</feature>
<dbReference type="InterPro" id="IPR045229">
    <property type="entry name" value="TPP_enz"/>
</dbReference>
<dbReference type="FunFam" id="3.40.50.970:FF:000007">
    <property type="entry name" value="Acetolactate synthase"/>
    <property type="match status" value="1"/>
</dbReference>
<dbReference type="GO" id="GO:0050660">
    <property type="term" value="F:flavin adenine dinucleotide binding"/>
    <property type="evidence" value="ECO:0007669"/>
    <property type="project" value="TreeGrafter"/>
</dbReference>
<dbReference type="Pfam" id="PF00205">
    <property type="entry name" value="TPP_enzyme_M"/>
    <property type="match status" value="1"/>
</dbReference>
<comment type="similarity">
    <text evidence="1 3">Belongs to the TPP enzyme family.</text>
</comment>
<evidence type="ECO:0000256" key="2">
    <source>
        <dbReference type="ARBA" id="ARBA00023052"/>
    </source>
</evidence>
<evidence type="ECO:0000259" key="4">
    <source>
        <dbReference type="Pfam" id="PF00205"/>
    </source>
</evidence>
<dbReference type="GO" id="GO:0003984">
    <property type="term" value="F:acetolactate synthase activity"/>
    <property type="evidence" value="ECO:0007669"/>
    <property type="project" value="TreeGrafter"/>
</dbReference>
<dbReference type="PANTHER" id="PTHR18968:SF120">
    <property type="entry name" value="ACETOLACTATE SYNTHASE LARGE SUBUNIT"/>
    <property type="match status" value="1"/>
</dbReference>
<dbReference type="Gene3D" id="3.40.50.1220">
    <property type="entry name" value="TPP-binding domain"/>
    <property type="match status" value="1"/>
</dbReference>
<dbReference type="GO" id="GO:0005948">
    <property type="term" value="C:acetolactate synthase complex"/>
    <property type="evidence" value="ECO:0007669"/>
    <property type="project" value="TreeGrafter"/>
</dbReference>
<dbReference type="Proteomes" id="UP000447355">
    <property type="component" value="Unassembled WGS sequence"/>
</dbReference>
<dbReference type="PANTHER" id="PTHR18968">
    <property type="entry name" value="THIAMINE PYROPHOSPHATE ENZYMES"/>
    <property type="match status" value="1"/>
</dbReference>
<dbReference type="Pfam" id="PF02775">
    <property type="entry name" value="TPP_enzyme_C"/>
    <property type="match status" value="1"/>
</dbReference>
<dbReference type="CDD" id="cd00568">
    <property type="entry name" value="TPP_enzymes"/>
    <property type="match status" value="1"/>
</dbReference>
<name>A0A845GIY1_9BURK</name>
<evidence type="ECO:0000313" key="8">
    <source>
        <dbReference type="Proteomes" id="UP000447355"/>
    </source>
</evidence>
<dbReference type="GO" id="GO:0009099">
    <property type="term" value="P:L-valine biosynthetic process"/>
    <property type="evidence" value="ECO:0007669"/>
    <property type="project" value="TreeGrafter"/>
</dbReference>
<dbReference type="InterPro" id="IPR029061">
    <property type="entry name" value="THDP-binding"/>
</dbReference>
<comment type="caution">
    <text evidence="7">The sequence shown here is derived from an EMBL/GenBank/DDBJ whole genome shotgun (WGS) entry which is preliminary data.</text>
</comment>
<dbReference type="InterPro" id="IPR012001">
    <property type="entry name" value="Thiamin_PyroP_enz_TPP-bd_dom"/>
</dbReference>
<dbReference type="SUPFAM" id="SSF52518">
    <property type="entry name" value="Thiamin diphosphate-binding fold (THDP-binding)"/>
    <property type="match status" value="2"/>
</dbReference>
<dbReference type="EMBL" id="WWCX01000004">
    <property type="protein sequence ID" value="MYM93355.1"/>
    <property type="molecule type" value="Genomic_DNA"/>
</dbReference>
<dbReference type="InterPro" id="IPR012000">
    <property type="entry name" value="Thiamin_PyroP_enz_cen_dom"/>
</dbReference>
<sequence>MTQPSRTGGQILVDALKIHGVDTAFGVPGESYLDVLDALHDSDIRFIINRQEGGAAFMADAYGKMTGKPGICFVTRGPGATNASIGVHTAFQDSTPMILFIGQVGNDFVDREAFQEIDYRRMYGQMAKWVAQIDRADRVPEYIARAFQIATSGRPGPVVLALPEDMLTAVATVADTGRYQPVQASPSAAQIDQVRALLAGAKKPLVLLGGGGWNAQACADLQAFAEANHLPVACAFRFQDLLDNAHPNYIGDVGIGINPKLAARVREADVILAIGPRLGEMTTGGYALIAAPVPAQRLIHVHADAEELGSVYQAELMINSGMPQMTAMLAAMAPLDASAWQATVAEAKADLAAWQRQPPIFQDGKAPLDLWQVVQQIDQIAPHDTIITNGAGNYATWAHRFHSYGGMRTQLAPTSGAMGYSVPSGVAAKIIDPARTVITFAGDGEYMMNGQELATAVQYRAGVVIIVFNNGMFGTIRMHQELHYPGRVSGTQLHNPDFAALAVAYGGHGEVVSTTAEFAPALERALAYANGEQLPAVIELRYDGNLITPGATLDTIRKNALAAKA</sequence>
<accession>A0A845GIY1</accession>
<dbReference type="NCBIfam" id="NF006052">
    <property type="entry name" value="PRK08199.1"/>
    <property type="match status" value="1"/>
</dbReference>
<organism evidence="7 8">
    <name type="scientific">Duganella vulcania</name>
    <dbReference type="NCBI Taxonomy" id="2692166"/>
    <lineage>
        <taxon>Bacteria</taxon>
        <taxon>Pseudomonadati</taxon>
        <taxon>Pseudomonadota</taxon>
        <taxon>Betaproteobacteria</taxon>
        <taxon>Burkholderiales</taxon>
        <taxon>Oxalobacteraceae</taxon>
        <taxon>Telluria group</taxon>
        <taxon>Duganella</taxon>
    </lineage>
</organism>